<dbReference type="AlphaFoldDB" id="A0A382W7Z5"/>
<reference evidence="1" key="1">
    <citation type="submission" date="2018-05" db="EMBL/GenBank/DDBJ databases">
        <authorList>
            <person name="Lanie J.A."/>
            <person name="Ng W.-L."/>
            <person name="Kazmierczak K.M."/>
            <person name="Andrzejewski T.M."/>
            <person name="Davidsen T.M."/>
            <person name="Wayne K.J."/>
            <person name="Tettelin H."/>
            <person name="Glass J.I."/>
            <person name="Rusch D."/>
            <person name="Podicherti R."/>
            <person name="Tsui H.-C.T."/>
            <person name="Winkler M.E."/>
        </authorList>
    </citation>
    <scope>NUCLEOTIDE SEQUENCE</scope>
</reference>
<accession>A0A382W7Z5</accession>
<dbReference type="Pfam" id="PF01663">
    <property type="entry name" value="Phosphodiest"/>
    <property type="match status" value="1"/>
</dbReference>
<name>A0A382W7Z5_9ZZZZ</name>
<gene>
    <name evidence="1" type="ORF">METZ01_LOCUS407840</name>
</gene>
<proteinExistence type="predicted"/>
<sequence>VGNGWYDRNLAEVQFWKQTNHLVKGSKVWEGLREKHENFTCAKLFWWYNM</sequence>
<evidence type="ECO:0000313" key="1">
    <source>
        <dbReference type="EMBL" id="SVD54986.1"/>
    </source>
</evidence>
<feature type="non-terminal residue" evidence="1">
    <location>
        <position position="50"/>
    </location>
</feature>
<feature type="non-terminal residue" evidence="1">
    <location>
        <position position="1"/>
    </location>
</feature>
<protein>
    <submittedName>
        <fullName evidence="1">Uncharacterized protein</fullName>
    </submittedName>
</protein>
<organism evidence="1">
    <name type="scientific">marine metagenome</name>
    <dbReference type="NCBI Taxonomy" id="408172"/>
    <lineage>
        <taxon>unclassified sequences</taxon>
        <taxon>metagenomes</taxon>
        <taxon>ecological metagenomes</taxon>
    </lineage>
</organism>
<dbReference type="InterPro" id="IPR002591">
    <property type="entry name" value="Phosphodiest/P_Trfase"/>
</dbReference>
<dbReference type="EMBL" id="UINC01157797">
    <property type="protein sequence ID" value="SVD54986.1"/>
    <property type="molecule type" value="Genomic_DNA"/>
</dbReference>